<dbReference type="InterPro" id="IPR010369">
    <property type="entry name" value="SOK"/>
</dbReference>
<keyword evidence="2" id="KW-1185">Reference proteome</keyword>
<name>A0A2G3A4H4_CAPAN</name>
<comment type="caution">
    <text evidence="1">The sequence shown here is derived from an EMBL/GenBank/DDBJ whole genome shotgun (WGS) entry which is preliminary data.</text>
</comment>
<proteinExistence type="predicted"/>
<dbReference type="Proteomes" id="UP000222542">
    <property type="component" value="Unassembled WGS sequence"/>
</dbReference>
<sequence length="138" mass="15827">MNDSAAICVDLDVHPPSSSGGRTVTFVSLIRSDVSKLNTFKTLENEECRVPSTKLKPHYMLIQLMSCGSISVKDQRFGLLRTYKSRLSFGKLDCLRRNNRLMSLSFEDGEYFYTSWTESTITKEKQQSSFFTTERLVF</sequence>
<dbReference type="STRING" id="4072.A0A2G3A4H4"/>
<dbReference type="PANTHER" id="PTHR31083:SF23">
    <property type="entry name" value="PROTEIN UPSTREAM OF FLC-LIKE"/>
    <property type="match status" value="1"/>
</dbReference>
<dbReference type="EMBL" id="AYRZ02000002">
    <property type="protein sequence ID" value="PHT89132.1"/>
    <property type="molecule type" value="Genomic_DNA"/>
</dbReference>
<dbReference type="PANTHER" id="PTHR31083">
    <property type="entry name" value="UPSTREAM OF FLC PROTEIN (DUF966)"/>
    <property type="match status" value="1"/>
</dbReference>
<evidence type="ECO:0000313" key="2">
    <source>
        <dbReference type="Proteomes" id="UP000222542"/>
    </source>
</evidence>
<dbReference type="AlphaFoldDB" id="A0A2G3A4H4"/>
<reference evidence="1 2" key="2">
    <citation type="journal article" date="2017" name="Genome Biol.">
        <title>New reference genome sequences of hot pepper reveal the massive evolution of plant disease-resistance genes by retroduplication.</title>
        <authorList>
            <person name="Kim S."/>
            <person name="Park J."/>
            <person name="Yeom S.I."/>
            <person name="Kim Y.M."/>
            <person name="Seo E."/>
            <person name="Kim K.T."/>
            <person name="Kim M.S."/>
            <person name="Lee J.M."/>
            <person name="Cheong K."/>
            <person name="Shin H.S."/>
            <person name="Kim S.B."/>
            <person name="Han K."/>
            <person name="Lee J."/>
            <person name="Park M."/>
            <person name="Lee H.A."/>
            <person name="Lee H.Y."/>
            <person name="Lee Y."/>
            <person name="Oh S."/>
            <person name="Lee J.H."/>
            <person name="Choi E."/>
            <person name="Choi E."/>
            <person name="Lee S.E."/>
            <person name="Jeon J."/>
            <person name="Kim H."/>
            <person name="Choi G."/>
            <person name="Song H."/>
            <person name="Lee J."/>
            <person name="Lee S.C."/>
            <person name="Kwon J.K."/>
            <person name="Lee H.Y."/>
            <person name="Koo N."/>
            <person name="Hong Y."/>
            <person name="Kim R.W."/>
            <person name="Kang W.H."/>
            <person name="Huh J.H."/>
            <person name="Kang B.C."/>
            <person name="Yang T.J."/>
            <person name="Lee Y.H."/>
            <person name="Bennetzen J.L."/>
            <person name="Choi D."/>
        </authorList>
    </citation>
    <scope>NUCLEOTIDE SEQUENCE [LARGE SCALE GENOMIC DNA]</scope>
    <source>
        <strain evidence="2">cv. CM334</strain>
    </source>
</reference>
<accession>A0A2G3A4H4</accession>
<evidence type="ECO:0000313" key="1">
    <source>
        <dbReference type="EMBL" id="PHT89132.1"/>
    </source>
</evidence>
<organism evidence="1 2">
    <name type="scientific">Capsicum annuum</name>
    <name type="common">Capsicum pepper</name>
    <dbReference type="NCBI Taxonomy" id="4072"/>
    <lineage>
        <taxon>Eukaryota</taxon>
        <taxon>Viridiplantae</taxon>
        <taxon>Streptophyta</taxon>
        <taxon>Embryophyta</taxon>
        <taxon>Tracheophyta</taxon>
        <taxon>Spermatophyta</taxon>
        <taxon>Magnoliopsida</taxon>
        <taxon>eudicotyledons</taxon>
        <taxon>Gunneridae</taxon>
        <taxon>Pentapetalae</taxon>
        <taxon>asterids</taxon>
        <taxon>lamiids</taxon>
        <taxon>Solanales</taxon>
        <taxon>Solanaceae</taxon>
        <taxon>Solanoideae</taxon>
        <taxon>Capsiceae</taxon>
        <taxon>Capsicum</taxon>
    </lineage>
</organism>
<gene>
    <name evidence="1" type="ORF">T459_04245</name>
</gene>
<reference evidence="1 2" key="1">
    <citation type="journal article" date="2014" name="Nat. Genet.">
        <title>Genome sequence of the hot pepper provides insights into the evolution of pungency in Capsicum species.</title>
        <authorList>
            <person name="Kim S."/>
            <person name="Park M."/>
            <person name="Yeom S.I."/>
            <person name="Kim Y.M."/>
            <person name="Lee J.M."/>
            <person name="Lee H.A."/>
            <person name="Seo E."/>
            <person name="Choi J."/>
            <person name="Cheong K."/>
            <person name="Kim K.T."/>
            <person name="Jung K."/>
            <person name="Lee G.W."/>
            <person name="Oh S.K."/>
            <person name="Bae C."/>
            <person name="Kim S.B."/>
            <person name="Lee H.Y."/>
            <person name="Kim S.Y."/>
            <person name="Kim M.S."/>
            <person name="Kang B.C."/>
            <person name="Jo Y.D."/>
            <person name="Yang H.B."/>
            <person name="Jeong H.J."/>
            <person name="Kang W.H."/>
            <person name="Kwon J.K."/>
            <person name="Shin C."/>
            <person name="Lim J.Y."/>
            <person name="Park J.H."/>
            <person name="Huh J.H."/>
            <person name="Kim J.S."/>
            <person name="Kim B.D."/>
            <person name="Cohen O."/>
            <person name="Paran I."/>
            <person name="Suh M.C."/>
            <person name="Lee S.B."/>
            <person name="Kim Y.K."/>
            <person name="Shin Y."/>
            <person name="Noh S.J."/>
            <person name="Park J."/>
            <person name="Seo Y.S."/>
            <person name="Kwon S.Y."/>
            <person name="Kim H.A."/>
            <person name="Park J.M."/>
            <person name="Kim H.J."/>
            <person name="Choi S.B."/>
            <person name="Bosland P.W."/>
            <person name="Reeves G."/>
            <person name="Jo S.H."/>
            <person name="Lee B.W."/>
            <person name="Cho H.T."/>
            <person name="Choi H.S."/>
            <person name="Lee M.S."/>
            <person name="Yu Y."/>
            <person name="Do Choi Y."/>
            <person name="Park B.S."/>
            <person name="van Deynze A."/>
            <person name="Ashrafi H."/>
            <person name="Hill T."/>
            <person name="Kim W.T."/>
            <person name="Pai H.S."/>
            <person name="Ahn H.K."/>
            <person name="Yeam I."/>
            <person name="Giovannoni J.J."/>
            <person name="Rose J.K."/>
            <person name="Sorensen I."/>
            <person name="Lee S.J."/>
            <person name="Kim R.W."/>
            <person name="Choi I.Y."/>
            <person name="Choi B.S."/>
            <person name="Lim J.S."/>
            <person name="Lee Y.H."/>
            <person name="Choi D."/>
        </authorList>
    </citation>
    <scope>NUCLEOTIDE SEQUENCE [LARGE SCALE GENOMIC DNA]</scope>
    <source>
        <strain evidence="2">cv. CM334</strain>
    </source>
</reference>
<dbReference type="Gramene" id="PHT89132">
    <property type="protein sequence ID" value="PHT89132"/>
    <property type="gene ID" value="T459_04245"/>
</dbReference>
<protein>
    <submittedName>
        <fullName evidence="1">Uncharacterized protein</fullName>
    </submittedName>
</protein>